<dbReference type="PANTHER" id="PTHR31286">
    <property type="entry name" value="GLYCINE-RICH CELL WALL STRUCTURAL PROTEIN 1.8-LIKE"/>
    <property type="match status" value="1"/>
</dbReference>
<dbReference type="KEGG" id="jre:109010277"/>
<evidence type="ECO:0000256" key="1">
    <source>
        <dbReference type="SAM" id="MobiDB-lite"/>
    </source>
</evidence>
<gene>
    <name evidence="4" type="primary">LOC109010277</name>
</gene>
<dbReference type="OrthoDB" id="1939300at2759"/>
<dbReference type="Pfam" id="PF14392">
    <property type="entry name" value="zf-CCHC_4"/>
    <property type="match status" value="1"/>
</dbReference>
<protein>
    <submittedName>
        <fullName evidence="4">Uncharacterized protein LOC109010277</fullName>
    </submittedName>
</protein>
<dbReference type="Gramene" id="Jr06_07330_p1">
    <property type="protein sequence ID" value="cds.Jr06_07330_p1"/>
    <property type="gene ID" value="Jr06_07330"/>
</dbReference>
<accession>A0A2I4GRS0</accession>
<sequence length="274" mass="31376">MEDLESIWKKLSLNEENAGVNVHAGSSVKVKSKGDCSLIGKICSNCTKGKEVVRAMMIKIWKVSRPPVFTQIRANIFIITFANSRDKRRVLDGCPSLFDNLMFVLKSFDGLTQPTKINFDLVSLQVHMHNLPLSCMTYDMGEQIGIFLKRVEEVDAPKDDVGWESYLRVKVKVEVDLRKARRTIEVGEKKLWVPFTYDKLPKLCFKCGCIVYREEGCALSHNLVGDKKNQFGPWLRVSGGPQGNFRERMVFDEEEERKEEQQHEQGVETEGVRK</sequence>
<dbReference type="GeneID" id="109010277"/>
<dbReference type="Proteomes" id="UP000235220">
    <property type="component" value="Chromosome 6"/>
</dbReference>
<feature type="compositionally biased region" description="Basic and acidic residues" evidence="1">
    <location>
        <begin position="258"/>
        <end position="274"/>
    </location>
</feature>
<feature type="domain" description="Zinc knuckle CX2CX4HX4C" evidence="2">
    <location>
        <begin position="177"/>
        <end position="217"/>
    </location>
</feature>
<dbReference type="InterPro" id="IPR025836">
    <property type="entry name" value="Zn_knuckle_CX2CX4HX4C"/>
</dbReference>
<organism evidence="3 4">
    <name type="scientific">Juglans regia</name>
    <name type="common">English walnut</name>
    <dbReference type="NCBI Taxonomy" id="51240"/>
    <lineage>
        <taxon>Eukaryota</taxon>
        <taxon>Viridiplantae</taxon>
        <taxon>Streptophyta</taxon>
        <taxon>Embryophyta</taxon>
        <taxon>Tracheophyta</taxon>
        <taxon>Spermatophyta</taxon>
        <taxon>Magnoliopsida</taxon>
        <taxon>eudicotyledons</taxon>
        <taxon>Gunneridae</taxon>
        <taxon>Pentapetalae</taxon>
        <taxon>rosids</taxon>
        <taxon>fabids</taxon>
        <taxon>Fagales</taxon>
        <taxon>Juglandaceae</taxon>
        <taxon>Juglans</taxon>
    </lineage>
</organism>
<dbReference type="PANTHER" id="PTHR31286:SF62">
    <property type="entry name" value="ZINC FINGER, CCHC-TYPE-LIKE PROTEIN"/>
    <property type="match status" value="1"/>
</dbReference>
<feature type="region of interest" description="Disordered" evidence="1">
    <location>
        <begin position="251"/>
        <end position="274"/>
    </location>
</feature>
<evidence type="ECO:0000259" key="2">
    <source>
        <dbReference type="Pfam" id="PF14392"/>
    </source>
</evidence>
<reference evidence="4" key="1">
    <citation type="submission" date="2025-08" db="UniProtKB">
        <authorList>
            <consortium name="RefSeq"/>
        </authorList>
    </citation>
    <scope>IDENTIFICATION</scope>
    <source>
        <tissue evidence="4">Leaves</tissue>
    </source>
</reference>
<evidence type="ECO:0000313" key="4">
    <source>
        <dbReference type="RefSeq" id="XP_018846599.1"/>
    </source>
</evidence>
<evidence type="ECO:0000313" key="3">
    <source>
        <dbReference type="Proteomes" id="UP000235220"/>
    </source>
</evidence>
<name>A0A2I4GRS0_JUGRE</name>
<dbReference type="RefSeq" id="XP_018846599.1">
    <property type="nucleotide sequence ID" value="XM_018991054.1"/>
</dbReference>
<dbReference type="InterPro" id="IPR040256">
    <property type="entry name" value="At4g02000-like"/>
</dbReference>
<keyword evidence="3" id="KW-1185">Reference proteome</keyword>
<dbReference type="AlphaFoldDB" id="A0A2I4GRS0"/>
<proteinExistence type="predicted"/>